<evidence type="ECO:0000313" key="4">
    <source>
        <dbReference type="EMBL" id="KAG1304027.1"/>
    </source>
</evidence>
<proteinExistence type="predicted"/>
<feature type="region of interest" description="Disordered" evidence="2">
    <location>
        <begin position="1"/>
        <end position="31"/>
    </location>
</feature>
<evidence type="ECO:0000256" key="2">
    <source>
        <dbReference type="SAM" id="MobiDB-lite"/>
    </source>
</evidence>
<dbReference type="GO" id="GO:0008270">
    <property type="term" value="F:zinc ion binding"/>
    <property type="evidence" value="ECO:0007669"/>
    <property type="project" value="UniProtKB-KW"/>
</dbReference>
<dbReference type="Proteomes" id="UP000716291">
    <property type="component" value="Unassembled WGS sequence"/>
</dbReference>
<feature type="compositionally biased region" description="Pro residues" evidence="2">
    <location>
        <begin position="84"/>
        <end position="102"/>
    </location>
</feature>
<evidence type="ECO:0000313" key="5">
    <source>
        <dbReference type="Proteomes" id="UP000716291"/>
    </source>
</evidence>
<evidence type="ECO:0000259" key="3">
    <source>
        <dbReference type="PROSITE" id="PS50157"/>
    </source>
</evidence>
<gene>
    <name evidence="4" type="ORF">G6F64_009560</name>
</gene>
<evidence type="ECO:0000256" key="1">
    <source>
        <dbReference type="PROSITE-ProRule" id="PRU00042"/>
    </source>
</evidence>
<keyword evidence="1" id="KW-0862">Zinc</keyword>
<feature type="compositionally biased region" description="Polar residues" evidence="2">
    <location>
        <begin position="1"/>
        <end position="17"/>
    </location>
</feature>
<dbReference type="EMBL" id="JAANQT010001765">
    <property type="protein sequence ID" value="KAG1304027.1"/>
    <property type="molecule type" value="Genomic_DNA"/>
</dbReference>
<dbReference type="AlphaFoldDB" id="A0A9P6X2R9"/>
<comment type="caution">
    <text evidence="4">The sequence shown here is derived from an EMBL/GenBank/DDBJ whole genome shotgun (WGS) entry which is preliminary data.</text>
</comment>
<keyword evidence="1" id="KW-0863">Zinc-finger</keyword>
<sequence>MTSHLSIINSKGKQVNLLNDDKDDKKKRKYQCTECQKSFTTRTHTSSKSRRNRYYHYNRHQDYDYHYYGTSPITPPQSYLHSPPSYPIQLPPSPPSYLPPSPPYLHLPPMSLSPTQQKPFLFPTDSFQCYSS</sequence>
<protein>
    <recommendedName>
        <fullName evidence="3">C2H2-type domain-containing protein</fullName>
    </recommendedName>
</protein>
<keyword evidence="1" id="KW-0479">Metal-binding</keyword>
<reference evidence="4" key="1">
    <citation type="journal article" date="2020" name="Microb. Genom.">
        <title>Genetic diversity of clinical and environmental Mucorales isolates obtained from an investigation of mucormycosis cases among solid organ transplant recipients.</title>
        <authorList>
            <person name="Nguyen M.H."/>
            <person name="Kaul D."/>
            <person name="Muto C."/>
            <person name="Cheng S.J."/>
            <person name="Richter R.A."/>
            <person name="Bruno V.M."/>
            <person name="Liu G."/>
            <person name="Beyhan S."/>
            <person name="Sundermann A.J."/>
            <person name="Mounaud S."/>
            <person name="Pasculle A.W."/>
            <person name="Nierman W.C."/>
            <person name="Driscoll E."/>
            <person name="Cumbie R."/>
            <person name="Clancy C.J."/>
            <person name="Dupont C.L."/>
        </authorList>
    </citation>
    <scope>NUCLEOTIDE SEQUENCE</scope>
    <source>
        <strain evidence="4">GL11</strain>
    </source>
</reference>
<organism evidence="4 5">
    <name type="scientific">Rhizopus oryzae</name>
    <name type="common">Mucormycosis agent</name>
    <name type="synonym">Rhizopus arrhizus var. delemar</name>
    <dbReference type="NCBI Taxonomy" id="64495"/>
    <lineage>
        <taxon>Eukaryota</taxon>
        <taxon>Fungi</taxon>
        <taxon>Fungi incertae sedis</taxon>
        <taxon>Mucoromycota</taxon>
        <taxon>Mucoromycotina</taxon>
        <taxon>Mucoromycetes</taxon>
        <taxon>Mucorales</taxon>
        <taxon>Mucorineae</taxon>
        <taxon>Rhizopodaceae</taxon>
        <taxon>Rhizopus</taxon>
    </lineage>
</organism>
<dbReference type="InterPro" id="IPR013087">
    <property type="entry name" value="Znf_C2H2_type"/>
</dbReference>
<feature type="region of interest" description="Disordered" evidence="2">
    <location>
        <begin position="74"/>
        <end position="102"/>
    </location>
</feature>
<feature type="domain" description="C2H2-type" evidence="3">
    <location>
        <begin position="30"/>
        <end position="61"/>
    </location>
</feature>
<keyword evidence="5" id="KW-1185">Reference proteome</keyword>
<accession>A0A9P6X2R9</accession>
<name>A0A9P6X2R9_RHIOR</name>
<dbReference type="PROSITE" id="PS50157">
    <property type="entry name" value="ZINC_FINGER_C2H2_2"/>
    <property type="match status" value="1"/>
</dbReference>